<dbReference type="EC" id="2.5.1.31" evidence="2"/>
<dbReference type="Proteomes" id="UP000199527">
    <property type="component" value="Unassembled WGS sequence"/>
</dbReference>
<dbReference type="Gene3D" id="3.40.1180.10">
    <property type="entry name" value="Decaprenyl diphosphate synthase-like"/>
    <property type="match status" value="1"/>
</dbReference>
<feature type="binding site" evidence="2">
    <location>
        <position position="76"/>
    </location>
    <ligand>
        <name>substrate</name>
    </ligand>
</feature>
<gene>
    <name evidence="2" type="primary">uppS</name>
    <name evidence="3" type="ORF">SAMN04488540_102100</name>
</gene>
<feature type="binding site" evidence="2">
    <location>
        <begin position="199"/>
        <end position="201"/>
    </location>
    <ligand>
        <name>substrate</name>
    </ligand>
</feature>
<feature type="binding site" evidence="2">
    <location>
        <position position="38"/>
    </location>
    <ligand>
        <name>substrate</name>
    </ligand>
</feature>
<dbReference type="GO" id="GO:0005829">
    <property type="term" value="C:cytosol"/>
    <property type="evidence" value="ECO:0007669"/>
    <property type="project" value="TreeGrafter"/>
</dbReference>
<dbReference type="Pfam" id="PF01255">
    <property type="entry name" value="Prenyltransf"/>
    <property type="match status" value="1"/>
</dbReference>
<sequence length="252" mass="28153">MLVSSDSTSPASGMPLPQHIAIIMDGNGRWAEAKGRPRVSGHRAGVKAVREAVRVCRKHGIKALTLFAFSSENWRRPEREVALLMRLFMTVLSREVKLLRNNDVRLKVVGHTEAFSPELQQRIRKAEAMTADCQGLVLNVAANYGGRWDMLQATQKIALAASRGELDVEQIDEDTIARQLTMSDLPEVDLLVRTGGEHRISNFILWQAAYAELVFSPVLWPDFGEQALDDCLNEFAGRQRRFGQTSAQVEAQ</sequence>
<dbReference type="InterPro" id="IPR001441">
    <property type="entry name" value="UPP_synth-like"/>
</dbReference>
<reference evidence="4" key="1">
    <citation type="submission" date="2016-10" db="EMBL/GenBank/DDBJ databases">
        <authorList>
            <person name="Varghese N."/>
            <person name="Submissions S."/>
        </authorList>
    </citation>
    <scope>NUCLEOTIDE SEQUENCE [LARGE SCALE GENOMIC DNA]</scope>
    <source>
        <strain evidence="4">DSM 23317</strain>
    </source>
</reference>
<keyword evidence="2" id="KW-0133">Cell shape</keyword>
<dbReference type="NCBIfam" id="TIGR00055">
    <property type="entry name" value="uppS"/>
    <property type="match status" value="1"/>
</dbReference>
<keyword evidence="2" id="KW-0460">Magnesium</keyword>
<comment type="catalytic activity">
    <reaction evidence="2">
        <text>8 isopentenyl diphosphate + (2E,6E)-farnesyl diphosphate = di-trans,octa-cis-undecaprenyl diphosphate + 8 diphosphate</text>
        <dbReference type="Rhea" id="RHEA:27551"/>
        <dbReference type="ChEBI" id="CHEBI:33019"/>
        <dbReference type="ChEBI" id="CHEBI:58405"/>
        <dbReference type="ChEBI" id="CHEBI:128769"/>
        <dbReference type="ChEBI" id="CHEBI:175763"/>
        <dbReference type="EC" id="2.5.1.31"/>
    </reaction>
</comment>
<dbReference type="FunFam" id="3.40.1180.10:FF:000001">
    <property type="entry name" value="(2E,6E)-farnesyl-diphosphate-specific ditrans,polycis-undecaprenyl-diphosphate synthase"/>
    <property type="match status" value="1"/>
</dbReference>
<feature type="binding site" evidence="2">
    <location>
        <position position="74"/>
    </location>
    <ligand>
        <name>substrate</name>
    </ligand>
</feature>
<feature type="binding site" evidence="2">
    <location>
        <position position="193"/>
    </location>
    <ligand>
        <name>substrate</name>
    </ligand>
</feature>
<dbReference type="CDD" id="cd00475">
    <property type="entry name" value="Cis_IPPS"/>
    <property type="match status" value="1"/>
</dbReference>
<dbReference type="GO" id="GO:0009252">
    <property type="term" value="P:peptidoglycan biosynthetic process"/>
    <property type="evidence" value="ECO:0007669"/>
    <property type="project" value="UniProtKB-UniRule"/>
</dbReference>
<dbReference type="EMBL" id="FNEM01000002">
    <property type="protein sequence ID" value="SDI56514.1"/>
    <property type="molecule type" value="Genomic_DNA"/>
</dbReference>
<organism evidence="3 4">
    <name type="scientific">Ferrimonas sediminum</name>
    <dbReference type="NCBI Taxonomy" id="718193"/>
    <lineage>
        <taxon>Bacteria</taxon>
        <taxon>Pseudomonadati</taxon>
        <taxon>Pseudomonadota</taxon>
        <taxon>Gammaproteobacteria</taxon>
        <taxon>Alteromonadales</taxon>
        <taxon>Ferrimonadaceae</taxon>
        <taxon>Ferrimonas</taxon>
    </lineage>
</organism>
<protein>
    <recommendedName>
        <fullName evidence="2">Ditrans,polycis-undecaprenyl-diphosphate synthase ((2E,6E)-farnesyl-diphosphate specific)</fullName>
        <ecNumber evidence="2">2.5.1.31</ecNumber>
    </recommendedName>
    <alternativeName>
        <fullName evidence="2">Ditrans,polycis-undecaprenylcistransferase</fullName>
    </alternativeName>
    <alternativeName>
        <fullName evidence="2">Undecaprenyl diphosphate synthase</fullName>
        <shortName evidence="2">UDS</shortName>
    </alternativeName>
    <alternativeName>
        <fullName evidence="2">Undecaprenyl pyrophosphate synthase</fullName>
        <shortName evidence="2">UPP synthase</shortName>
    </alternativeName>
</protein>
<keyword evidence="4" id="KW-1185">Reference proteome</keyword>
<comment type="function">
    <text evidence="2">Catalyzes the sequential condensation of isopentenyl diphosphate (IPP) with (2E,6E)-farnesyl diphosphate (E,E-FPP) to yield (2Z,6Z,10Z,14Z,18Z,22Z,26Z,30Z,34E,38E)-undecaprenyl diphosphate (di-trans,octa-cis-UPP). UPP is the precursor of glycosyl carrier lipid in the biosynthesis of bacterial cell wall polysaccharide components such as peptidoglycan and lipopolysaccharide.</text>
</comment>
<evidence type="ECO:0000313" key="4">
    <source>
        <dbReference type="Proteomes" id="UP000199527"/>
    </source>
</evidence>
<feature type="active site" evidence="2">
    <location>
        <position position="25"/>
    </location>
</feature>
<evidence type="ECO:0000313" key="3">
    <source>
        <dbReference type="EMBL" id="SDI56514.1"/>
    </source>
</evidence>
<accession>A0A1G8LLG2</accession>
<feature type="binding site" evidence="2">
    <location>
        <begin position="26"/>
        <end position="29"/>
    </location>
    <ligand>
        <name>substrate</name>
    </ligand>
</feature>
<dbReference type="GO" id="GO:0016094">
    <property type="term" value="P:polyprenol biosynthetic process"/>
    <property type="evidence" value="ECO:0007669"/>
    <property type="project" value="TreeGrafter"/>
</dbReference>
<comment type="subunit">
    <text evidence="2">Homodimer.</text>
</comment>
<dbReference type="SUPFAM" id="SSF64005">
    <property type="entry name" value="Undecaprenyl diphosphate synthase"/>
    <property type="match status" value="1"/>
</dbReference>
<name>A0A1G8LLG2_9GAMM</name>
<keyword evidence="2" id="KW-0479">Metal-binding</keyword>
<dbReference type="GO" id="GO:0071555">
    <property type="term" value="P:cell wall organization"/>
    <property type="evidence" value="ECO:0007669"/>
    <property type="project" value="UniProtKB-KW"/>
</dbReference>
<dbReference type="PANTHER" id="PTHR10291">
    <property type="entry name" value="DEHYDRODOLICHYL DIPHOSPHATE SYNTHASE FAMILY MEMBER"/>
    <property type="match status" value="1"/>
</dbReference>
<keyword evidence="2" id="KW-0961">Cell wall biogenesis/degradation</keyword>
<dbReference type="AlphaFoldDB" id="A0A1G8LLG2"/>
<feature type="active site" description="Proton acceptor" evidence="2">
    <location>
        <position position="73"/>
    </location>
</feature>
<feature type="binding site" evidence="2">
    <location>
        <position position="212"/>
    </location>
    <ligand>
        <name>Mg(2+)</name>
        <dbReference type="ChEBI" id="CHEBI:18420"/>
    </ligand>
</feature>
<dbReference type="GO" id="GO:0008834">
    <property type="term" value="F:ditrans,polycis-undecaprenyl-diphosphate synthase [(2E,6E)-farnesyl-diphosphate specific] activity"/>
    <property type="evidence" value="ECO:0007669"/>
    <property type="project" value="UniProtKB-UniRule"/>
</dbReference>
<evidence type="ECO:0000256" key="2">
    <source>
        <dbReference type="HAMAP-Rule" id="MF_01139"/>
    </source>
</evidence>
<dbReference type="PANTHER" id="PTHR10291:SF0">
    <property type="entry name" value="DEHYDRODOLICHYL DIPHOSPHATE SYNTHASE 2"/>
    <property type="match status" value="1"/>
</dbReference>
<dbReference type="GO" id="GO:0008360">
    <property type="term" value="P:regulation of cell shape"/>
    <property type="evidence" value="ECO:0007669"/>
    <property type="project" value="UniProtKB-KW"/>
</dbReference>
<dbReference type="GO" id="GO:0000287">
    <property type="term" value="F:magnesium ion binding"/>
    <property type="evidence" value="ECO:0007669"/>
    <property type="project" value="UniProtKB-UniRule"/>
</dbReference>
<dbReference type="HAMAP" id="MF_01139">
    <property type="entry name" value="ISPT"/>
    <property type="match status" value="1"/>
</dbReference>
<dbReference type="InterPro" id="IPR036424">
    <property type="entry name" value="UPP_synth-like_sf"/>
</dbReference>
<comment type="similarity">
    <text evidence="2">Belongs to the UPP synthase family.</text>
</comment>
<feature type="binding site" evidence="2">
    <location>
        <position position="42"/>
    </location>
    <ligand>
        <name>substrate</name>
    </ligand>
</feature>
<feature type="binding site" evidence="2">
    <location>
        <begin position="70"/>
        <end position="72"/>
    </location>
    <ligand>
        <name>substrate</name>
    </ligand>
</feature>
<feature type="binding site" evidence="2">
    <location>
        <position position="30"/>
    </location>
    <ligand>
        <name>substrate</name>
    </ligand>
</feature>
<proteinExistence type="inferred from homology"/>
<feature type="binding site" evidence="2">
    <location>
        <position position="25"/>
    </location>
    <ligand>
        <name>Mg(2+)</name>
        <dbReference type="ChEBI" id="CHEBI:18420"/>
    </ligand>
</feature>
<evidence type="ECO:0000256" key="1">
    <source>
        <dbReference type="ARBA" id="ARBA00022679"/>
    </source>
</evidence>
<keyword evidence="2" id="KW-0573">Peptidoglycan synthesis</keyword>
<comment type="cofactor">
    <cofactor evidence="2">
        <name>Mg(2+)</name>
        <dbReference type="ChEBI" id="CHEBI:18420"/>
    </cofactor>
    <text evidence="2">Binds 2 magnesium ions per subunit.</text>
</comment>
<keyword evidence="1 2" id="KW-0808">Transferase</keyword>